<dbReference type="InterPro" id="IPR029047">
    <property type="entry name" value="HSP70_peptide-bd_sf"/>
</dbReference>
<dbReference type="NCBIfam" id="NF001413">
    <property type="entry name" value="PRK00290.1"/>
    <property type="match status" value="1"/>
</dbReference>
<dbReference type="SUPFAM" id="SSF100934">
    <property type="entry name" value="Heat shock protein 70kD (HSP70), C-terminal subdomain"/>
    <property type="match status" value="1"/>
</dbReference>
<reference evidence="5" key="2">
    <citation type="submission" date="2022-10" db="EMBL/GenBank/DDBJ databases">
        <authorList>
            <consortium name="ENA_rothamsted_submissions"/>
            <consortium name="culmorum"/>
            <person name="King R."/>
        </authorList>
    </citation>
    <scope>NUCLEOTIDE SEQUENCE</scope>
</reference>
<dbReference type="AlphaFoldDB" id="A0A9N9R6J8"/>
<dbReference type="InterPro" id="IPR043129">
    <property type="entry name" value="ATPase_NBD"/>
</dbReference>
<dbReference type="SUPFAM" id="SSF53067">
    <property type="entry name" value="Actin-like ATPase domain"/>
    <property type="match status" value="2"/>
</dbReference>
<keyword evidence="2 4" id="KW-0547">Nucleotide-binding</keyword>
<name>A0A9N9R6J8_9NEOP</name>
<gene>
    <name evidence="5" type="ORF">DIATSA_LOCUS8214</name>
</gene>
<dbReference type="FunFam" id="3.30.420.40:FF:000026">
    <property type="entry name" value="Heat shock protein 70"/>
    <property type="match status" value="1"/>
</dbReference>
<dbReference type="PRINTS" id="PR00301">
    <property type="entry name" value="HEATSHOCK70"/>
</dbReference>
<dbReference type="GO" id="GO:0140662">
    <property type="term" value="F:ATP-dependent protein folding chaperone"/>
    <property type="evidence" value="ECO:0007669"/>
    <property type="project" value="InterPro"/>
</dbReference>
<evidence type="ECO:0000256" key="3">
    <source>
        <dbReference type="ARBA" id="ARBA00022840"/>
    </source>
</evidence>
<dbReference type="PROSITE" id="PS01036">
    <property type="entry name" value="HSP70_3"/>
    <property type="match status" value="1"/>
</dbReference>
<keyword evidence="3 4" id="KW-0067">ATP-binding</keyword>
<organism evidence="5 6">
    <name type="scientific">Diatraea saccharalis</name>
    <name type="common">sugarcane borer</name>
    <dbReference type="NCBI Taxonomy" id="40085"/>
    <lineage>
        <taxon>Eukaryota</taxon>
        <taxon>Metazoa</taxon>
        <taxon>Ecdysozoa</taxon>
        <taxon>Arthropoda</taxon>
        <taxon>Hexapoda</taxon>
        <taxon>Insecta</taxon>
        <taxon>Pterygota</taxon>
        <taxon>Neoptera</taxon>
        <taxon>Endopterygota</taxon>
        <taxon>Lepidoptera</taxon>
        <taxon>Glossata</taxon>
        <taxon>Ditrysia</taxon>
        <taxon>Pyraloidea</taxon>
        <taxon>Crambidae</taxon>
        <taxon>Crambinae</taxon>
        <taxon>Diatraea</taxon>
    </lineage>
</organism>
<keyword evidence="6" id="KW-1185">Reference proteome</keyword>
<dbReference type="Gene3D" id="3.30.420.40">
    <property type="match status" value="2"/>
</dbReference>
<dbReference type="PROSITE" id="PS00329">
    <property type="entry name" value="HSP70_2"/>
    <property type="match status" value="1"/>
</dbReference>
<evidence type="ECO:0000256" key="2">
    <source>
        <dbReference type="ARBA" id="ARBA00022741"/>
    </source>
</evidence>
<dbReference type="OrthoDB" id="2401965at2759"/>
<dbReference type="InterPro" id="IPR029048">
    <property type="entry name" value="HSP70_C_sf"/>
</dbReference>
<dbReference type="GO" id="GO:0005524">
    <property type="term" value="F:ATP binding"/>
    <property type="evidence" value="ECO:0007669"/>
    <property type="project" value="UniProtKB-KW"/>
</dbReference>
<dbReference type="Proteomes" id="UP001153714">
    <property type="component" value="Chromosome 22"/>
</dbReference>
<protein>
    <recommendedName>
        <fullName evidence="7">Heat shock protein 70</fullName>
    </recommendedName>
</protein>
<evidence type="ECO:0000256" key="1">
    <source>
        <dbReference type="ARBA" id="ARBA00007381"/>
    </source>
</evidence>
<dbReference type="FunFam" id="3.30.30.30:FF:000001">
    <property type="entry name" value="heat shock 70 kDa protein-like"/>
    <property type="match status" value="1"/>
</dbReference>
<dbReference type="Gene3D" id="2.60.34.10">
    <property type="entry name" value="Substrate Binding Domain Of DNAk, Chain A, domain 1"/>
    <property type="match status" value="1"/>
</dbReference>
<evidence type="ECO:0000313" key="5">
    <source>
        <dbReference type="EMBL" id="CAG9790548.1"/>
    </source>
</evidence>
<dbReference type="Gene3D" id="1.20.1270.10">
    <property type="match status" value="1"/>
</dbReference>
<dbReference type="FunFam" id="2.60.34.10:FF:000023">
    <property type="entry name" value="70 kDa heat shock cognate protein"/>
    <property type="match status" value="1"/>
</dbReference>
<reference evidence="5" key="1">
    <citation type="submission" date="2021-12" db="EMBL/GenBank/DDBJ databases">
        <authorList>
            <person name="King R."/>
        </authorList>
    </citation>
    <scope>NUCLEOTIDE SEQUENCE</scope>
</reference>
<proteinExistence type="inferred from homology"/>
<dbReference type="InterPro" id="IPR018181">
    <property type="entry name" value="Heat_shock_70_CS"/>
</dbReference>
<dbReference type="Gene3D" id="3.30.30.30">
    <property type="match status" value="1"/>
</dbReference>
<sequence>MVAIGIDLGTTYSCVAVWKAGNVEVLANEQGNKTTPSYVAFTAADRLVGEAAKSQAPFNPGNTIFGAKRLIGRRYDDVGVQMDLRRWPFRVVNENGKPLIFVEYKGEKKKFAPEEISSMVIFRMKQLAEAHLGVKVDQAVITVPAYFNNAQRQATKAAATIAGLKVLKIINEPTAAALAYGLDKNLKGEKNVLIYDLGGGTFDVSVLRISEGSVYEVKSTAYNTRLGGEDLDNRLVAYFAEDFKNKYHTEVSRNPKAMRRLKTASERAKRFLTTATDANVFVESLHDGIDYQGRVSRDLFEDLCSDLFTDTLKHVEKALKDARINKSDINDIILIGGSTRIPKIQTMLIEYFDGHPLTTAINPDEAVAFGAAIQAAMLSGEHHDKIKDLLLVDVVPLSLGVETARGLMYKVIERNTTIPCKNTKDLTTQEDYQRSMTIEVFEGERSLTKDNNLLGVFDLNGIPPAPRGVAKVDVTFDVDVNGTLSVTAQDRSTGKSEGIIVKKERRMNQRDIGKMIADAEIFREEDTEKKRCFEARNQLESYVYNVKQTVLEKGGKLSEREKEIMLEECKSAIRWLEANGDCLREEYEMKMTEWMRKWSGIMKKLYDCNWSHRNKRQRGDSYRSELSEQEIAIIEELHYD</sequence>
<accession>A0A9N9R6J8</accession>
<dbReference type="Gene3D" id="3.90.640.10">
    <property type="entry name" value="Actin, Chain A, domain 4"/>
    <property type="match status" value="1"/>
</dbReference>
<dbReference type="PROSITE" id="PS00297">
    <property type="entry name" value="HSP70_1"/>
    <property type="match status" value="1"/>
</dbReference>
<evidence type="ECO:0000313" key="6">
    <source>
        <dbReference type="Proteomes" id="UP001153714"/>
    </source>
</evidence>
<comment type="similarity">
    <text evidence="1 4">Belongs to the heat shock protein 70 family.</text>
</comment>
<dbReference type="InterPro" id="IPR013126">
    <property type="entry name" value="Hsp_70_fam"/>
</dbReference>
<dbReference type="Pfam" id="PF00012">
    <property type="entry name" value="HSP70"/>
    <property type="match status" value="1"/>
</dbReference>
<dbReference type="PANTHER" id="PTHR19375">
    <property type="entry name" value="HEAT SHOCK PROTEIN 70KDA"/>
    <property type="match status" value="1"/>
</dbReference>
<evidence type="ECO:0008006" key="7">
    <source>
        <dbReference type="Google" id="ProtNLM"/>
    </source>
</evidence>
<dbReference type="SUPFAM" id="SSF100920">
    <property type="entry name" value="Heat shock protein 70kD (HSP70), peptide-binding domain"/>
    <property type="match status" value="1"/>
</dbReference>
<evidence type="ECO:0000256" key="4">
    <source>
        <dbReference type="RuleBase" id="RU003322"/>
    </source>
</evidence>
<dbReference type="FunFam" id="3.90.640.10:FF:000010">
    <property type="entry name" value="heat shock 70 kDa protein 14"/>
    <property type="match status" value="1"/>
</dbReference>
<dbReference type="GO" id="GO:0006950">
    <property type="term" value="P:response to stress"/>
    <property type="evidence" value="ECO:0007669"/>
    <property type="project" value="UniProtKB-ARBA"/>
</dbReference>
<dbReference type="EMBL" id="OU893353">
    <property type="protein sequence ID" value="CAG9790548.1"/>
    <property type="molecule type" value="Genomic_DNA"/>
</dbReference>